<evidence type="ECO:0000313" key="3">
    <source>
        <dbReference type="Proteomes" id="UP000253790"/>
    </source>
</evidence>
<feature type="transmembrane region" description="Helical" evidence="1">
    <location>
        <begin position="183"/>
        <end position="204"/>
    </location>
</feature>
<feature type="transmembrane region" description="Helical" evidence="1">
    <location>
        <begin position="104"/>
        <end position="123"/>
    </location>
</feature>
<sequence>MTTDADDLTTTTGTGVRNLVVHASVALVAAHLVVVLLHELAHVAAGVALGFSNELFPFGVVHSPEPDDGRDVVMLLAGPVFSLVTGLLAMTFQPFRRGPGQAHLLWLWFAGMSTMEGIGYLMLTPFGVGDTGTAADLLDVPALVSWGALAVAVLGTVGTARWFAGPAVRHTAGDLGSLRAFTFYPWIVGTVVVLALNALNLVLVGDALGPEMGPGVVVAVLMGAFALGVFAPMAMPFTTAVQRRDPGAAGSEPMALPRVPVLGLVLLVVVVLVNLVVLVPGLRIG</sequence>
<reference evidence="2 3" key="1">
    <citation type="submission" date="2018-07" db="EMBL/GenBank/DDBJ databases">
        <title>Complete genome sequencing of Ornithinimicrobium sp. AMA3305.</title>
        <authorList>
            <person name="Bae J.-W."/>
        </authorList>
    </citation>
    <scope>NUCLEOTIDE SEQUENCE [LARGE SCALE GENOMIC DNA]</scope>
    <source>
        <strain evidence="2 3">AMA3305</strain>
    </source>
</reference>
<feature type="transmembrane region" description="Helical" evidence="1">
    <location>
        <begin position="143"/>
        <end position="163"/>
    </location>
</feature>
<dbReference type="Proteomes" id="UP000253790">
    <property type="component" value="Chromosome"/>
</dbReference>
<dbReference type="KEGG" id="orn:DV701_14660"/>
<accession>A0A345NQ84</accession>
<keyword evidence="1" id="KW-1133">Transmembrane helix</keyword>
<keyword evidence="3" id="KW-1185">Reference proteome</keyword>
<gene>
    <name evidence="2" type="ORF">DV701_14660</name>
</gene>
<keyword evidence="1" id="KW-0472">Membrane</keyword>
<dbReference type="EMBL" id="CP031229">
    <property type="protein sequence ID" value="AXH97192.1"/>
    <property type="molecule type" value="Genomic_DNA"/>
</dbReference>
<feature type="transmembrane region" description="Helical" evidence="1">
    <location>
        <begin position="25"/>
        <end position="52"/>
    </location>
</feature>
<evidence type="ECO:0000313" key="2">
    <source>
        <dbReference type="EMBL" id="AXH97192.1"/>
    </source>
</evidence>
<feature type="transmembrane region" description="Helical" evidence="1">
    <location>
        <begin position="72"/>
        <end position="92"/>
    </location>
</feature>
<evidence type="ECO:0000256" key="1">
    <source>
        <dbReference type="SAM" id="Phobius"/>
    </source>
</evidence>
<dbReference type="RefSeq" id="WP_114929311.1">
    <property type="nucleotide sequence ID" value="NZ_CP031229.1"/>
</dbReference>
<organism evidence="2 3">
    <name type="scientific">Ornithinimicrobium avium</name>
    <dbReference type="NCBI Taxonomy" id="2283195"/>
    <lineage>
        <taxon>Bacteria</taxon>
        <taxon>Bacillati</taxon>
        <taxon>Actinomycetota</taxon>
        <taxon>Actinomycetes</taxon>
        <taxon>Micrococcales</taxon>
        <taxon>Ornithinimicrobiaceae</taxon>
        <taxon>Ornithinimicrobium</taxon>
    </lineage>
</organism>
<feature type="transmembrane region" description="Helical" evidence="1">
    <location>
        <begin position="259"/>
        <end position="282"/>
    </location>
</feature>
<proteinExistence type="predicted"/>
<keyword evidence="1" id="KW-0812">Transmembrane</keyword>
<feature type="transmembrane region" description="Helical" evidence="1">
    <location>
        <begin position="216"/>
        <end position="238"/>
    </location>
</feature>
<protein>
    <submittedName>
        <fullName evidence="2">Uncharacterized protein</fullName>
    </submittedName>
</protein>
<name>A0A345NQ84_9MICO</name>
<dbReference type="OrthoDB" id="3730462at2"/>
<dbReference type="AlphaFoldDB" id="A0A345NQ84"/>